<dbReference type="GO" id="GO:0003824">
    <property type="term" value="F:catalytic activity"/>
    <property type="evidence" value="ECO:0007669"/>
    <property type="project" value="InterPro"/>
</dbReference>
<dbReference type="AlphaFoldDB" id="A0A0F9F6E4"/>
<reference evidence="2" key="1">
    <citation type="journal article" date="2015" name="Nature">
        <title>Complex archaea that bridge the gap between prokaryotes and eukaryotes.</title>
        <authorList>
            <person name="Spang A."/>
            <person name="Saw J.H."/>
            <person name="Jorgensen S.L."/>
            <person name="Zaremba-Niedzwiedzka K."/>
            <person name="Martijn J."/>
            <person name="Lind A.E."/>
            <person name="van Eijk R."/>
            <person name="Schleper C."/>
            <person name="Guy L."/>
            <person name="Ettema T.J."/>
        </authorList>
    </citation>
    <scope>NUCLEOTIDE SEQUENCE</scope>
</reference>
<dbReference type="InterPro" id="IPR006638">
    <property type="entry name" value="Elp3/MiaA/NifB-like_rSAM"/>
</dbReference>
<dbReference type="GO" id="GO:0051536">
    <property type="term" value="F:iron-sulfur cluster binding"/>
    <property type="evidence" value="ECO:0007669"/>
    <property type="project" value="InterPro"/>
</dbReference>
<gene>
    <name evidence="2" type="ORF">LCGC14_1990800</name>
</gene>
<dbReference type="InterPro" id="IPR013785">
    <property type="entry name" value="Aldolase_TIM"/>
</dbReference>
<dbReference type="EMBL" id="LAZR01022452">
    <property type="protein sequence ID" value="KKL81833.1"/>
    <property type="molecule type" value="Genomic_DNA"/>
</dbReference>
<protein>
    <recommendedName>
        <fullName evidence="1">Elp3/MiaA/NifB-like radical SAM core domain-containing protein</fullName>
    </recommendedName>
</protein>
<name>A0A0F9F6E4_9ZZZZ</name>
<proteinExistence type="predicted"/>
<evidence type="ECO:0000259" key="1">
    <source>
        <dbReference type="SMART" id="SM00729"/>
    </source>
</evidence>
<feature type="domain" description="Elp3/MiaA/NifB-like radical SAM core" evidence="1">
    <location>
        <begin position="111"/>
        <end position="339"/>
    </location>
</feature>
<comment type="caution">
    <text evidence="2">The sequence shown here is derived from an EMBL/GenBank/DDBJ whole genome shotgun (WGS) entry which is preliminary data.</text>
</comment>
<accession>A0A0F9F6E4</accession>
<sequence length="400" mass="44856">MLEKRNITKEDIFLKARILSEGVRVKVKKPPKRGATFRPFVLDGCDLVAMPLPNPYSRLELVIDGEDVTISDMGKIMSLGKLEVRRSWLDEIMSNGKPAEIVYRNSASSTSIFNIIMTFRCYNYDSGQGCRYCGLFAYPKNKAPSVSIAHHITRLQVEMAVIAAKKGWRGTLSITGGALPPVQRDQMVDKIEMVMTQLNDSLDKKILSELHVAPNVYPPKDLEELDKWKDLGVSAAEFDLEVMDPAYFKAICPGKSKTVSQEQWKEAQEVAVEVFGSGRGAFQSMVTGIEPMSSLVEGVEERISKGVYSAPLVMVPTPGSPYEQFRPPTAQWIVETTEKIADIYFRYANTLDVNLLTDNRPGFTRMGLSYPNILVRDEMVRRLQEQGKFPPGLPSQDFIE</sequence>
<organism evidence="2">
    <name type="scientific">marine sediment metagenome</name>
    <dbReference type="NCBI Taxonomy" id="412755"/>
    <lineage>
        <taxon>unclassified sequences</taxon>
        <taxon>metagenomes</taxon>
        <taxon>ecological metagenomes</taxon>
    </lineage>
</organism>
<evidence type="ECO:0000313" key="2">
    <source>
        <dbReference type="EMBL" id="KKL81833.1"/>
    </source>
</evidence>
<dbReference type="InterPro" id="IPR058240">
    <property type="entry name" value="rSAM_sf"/>
</dbReference>
<dbReference type="Gene3D" id="3.20.20.70">
    <property type="entry name" value="Aldolase class I"/>
    <property type="match status" value="1"/>
</dbReference>
<dbReference type="NCBIfam" id="NF045502">
    <property type="entry name" value="variant_rSAM"/>
    <property type="match status" value="1"/>
</dbReference>
<dbReference type="SMART" id="SM00729">
    <property type="entry name" value="Elp3"/>
    <property type="match status" value="1"/>
</dbReference>
<dbReference type="SUPFAM" id="SSF102114">
    <property type="entry name" value="Radical SAM enzymes"/>
    <property type="match status" value="1"/>
</dbReference>